<proteinExistence type="inferred from homology"/>
<accession>A0ABN2SME3</accession>
<name>A0ABN2SME3_9ACTN</name>
<dbReference type="PANTHER" id="PTHR30024:SF47">
    <property type="entry name" value="TAURINE-BINDING PERIPLASMIC PROTEIN"/>
    <property type="match status" value="1"/>
</dbReference>
<evidence type="ECO:0000259" key="4">
    <source>
        <dbReference type="Pfam" id="PF09084"/>
    </source>
</evidence>
<protein>
    <submittedName>
        <fullName evidence="5">ABC transporter substrate-binding protein</fullName>
    </submittedName>
</protein>
<dbReference type="PROSITE" id="PS51318">
    <property type="entry name" value="TAT"/>
    <property type="match status" value="1"/>
</dbReference>
<dbReference type="SUPFAM" id="SSF53850">
    <property type="entry name" value="Periplasmic binding protein-like II"/>
    <property type="match status" value="1"/>
</dbReference>
<sequence length="327" mass="34867">MSAGIDRRKALLMLAGSAAGPLLSGCSSAKSSPAGSTALPVVRWGFFRNFQPVYVGVEKGFFREAGVDVQLTGSFNSGPAVVQAAGTGQLDAGHSAITGIAEAAAAGVKVAGVADSQTEFGDAPLQQWFVRNDSPIKTAADLRGKKIGTNALSGSFYYTALIALGKAGLTKDDVQFVLLPHERQGQALLSRQIDVAGIIDPYSVQLAKDSSARLLFTGATVLGERQFSLVFFTRDFIQKSPKAVRGFLTGYRKTIQFMHDNPAEATTIMASRLGLQPSDMVSHRYTTDALVRPADVQFWVDTMREYGELKTAPHLSAADILDLTFNA</sequence>
<dbReference type="InterPro" id="IPR015168">
    <property type="entry name" value="SsuA/THI5"/>
</dbReference>
<dbReference type="InterPro" id="IPR006311">
    <property type="entry name" value="TAT_signal"/>
</dbReference>
<evidence type="ECO:0000313" key="6">
    <source>
        <dbReference type="Proteomes" id="UP001499854"/>
    </source>
</evidence>
<keyword evidence="3" id="KW-0732">Signal</keyword>
<dbReference type="Pfam" id="PF09084">
    <property type="entry name" value="NMT1"/>
    <property type="match status" value="1"/>
</dbReference>
<dbReference type="CDD" id="cd01008">
    <property type="entry name" value="PBP2_NrtA_SsuA_CpmA_like"/>
    <property type="match status" value="1"/>
</dbReference>
<evidence type="ECO:0000256" key="1">
    <source>
        <dbReference type="ARBA" id="ARBA00004418"/>
    </source>
</evidence>
<evidence type="ECO:0000256" key="3">
    <source>
        <dbReference type="ARBA" id="ARBA00022729"/>
    </source>
</evidence>
<comment type="subcellular location">
    <subcellularLocation>
        <location evidence="1">Periplasm</location>
    </subcellularLocation>
</comment>
<dbReference type="Proteomes" id="UP001499854">
    <property type="component" value="Unassembled WGS sequence"/>
</dbReference>
<gene>
    <name evidence="5" type="ORF">GCM10009838_58790</name>
</gene>
<comment type="caution">
    <text evidence="5">The sequence shown here is derived from an EMBL/GenBank/DDBJ whole genome shotgun (WGS) entry which is preliminary data.</text>
</comment>
<dbReference type="PANTHER" id="PTHR30024">
    <property type="entry name" value="ALIPHATIC SULFONATES-BINDING PROTEIN-RELATED"/>
    <property type="match status" value="1"/>
</dbReference>
<evidence type="ECO:0000256" key="2">
    <source>
        <dbReference type="ARBA" id="ARBA00010742"/>
    </source>
</evidence>
<dbReference type="Gene3D" id="3.40.190.10">
    <property type="entry name" value="Periplasmic binding protein-like II"/>
    <property type="match status" value="2"/>
</dbReference>
<dbReference type="RefSeq" id="WP_344660393.1">
    <property type="nucleotide sequence ID" value="NZ_BAAAQM010000040.1"/>
</dbReference>
<dbReference type="EMBL" id="BAAAQM010000040">
    <property type="protein sequence ID" value="GAA1988222.1"/>
    <property type="molecule type" value="Genomic_DNA"/>
</dbReference>
<reference evidence="5 6" key="1">
    <citation type="journal article" date="2019" name="Int. J. Syst. Evol. Microbiol.">
        <title>The Global Catalogue of Microorganisms (GCM) 10K type strain sequencing project: providing services to taxonomists for standard genome sequencing and annotation.</title>
        <authorList>
            <consortium name="The Broad Institute Genomics Platform"/>
            <consortium name="The Broad Institute Genome Sequencing Center for Infectious Disease"/>
            <person name="Wu L."/>
            <person name="Ma J."/>
        </authorList>
    </citation>
    <scope>NUCLEOTIDE SEQUENCE [LARGE SCALE GENOMIC DNA]</scope>
    <source>
        <strain evidence="5 6">JCM 16013</strain>
    </source>
</reference>
<comment type="similarity">
    <text evidence="2">Belongs to the bacterial solute-binding protein SsuA/TauA family.</text>
</comment>
<feature type="domain" description="SsuA/THI5-like" evidence="4">
    <location>
        <begin position="49"/>
        <end position="265"/>
    </location>
</feature>
<keyword evidence="6" id="KW-1185">Reference proteome</keyword>
<organism evidence="5 6">
    <name type="scientific">Catenulispora subtropica</name>
    <dbReference type="NCBI Taxonomy" id="450798"/>
    <lineage>
        <taxon>Bacteria</taxon>
        <taxon>Bacillati</taxon>
        <taxon>Actinomycetota</taxon>
        <taxon>Actinomycetes</taxon>
        <taxon>Catenulisporales</taxon>
        <taxon>Catenulisporaceae</taxon>
        <taxon>Catenulispora</taxon>
    </lineage>
</organism>
<dbReference type="PROSITE" id="PS51257">
    <property type="entry name" value="PROKAR_LIPOPROTEIN"/>
    <property type="match status" value="1"/>
</dbReference>
<evidence type="ECO:0000313" key="5">
    <source>
        <dbReference type="EMBL" id="GAA1988222.1"/>
    </source>
</evidence>